<evidence type="ECO:0000313" key="2">
    <source>
        <dbReference type="EMBL" id="KKN11676.1"/>
    </source>
</evidence>
<gene>
    <name evidence="2" type="ORF">LCGC14_1024040</name>
</gene>
<feature type="non-terminal residue" evidence="2">
    <location>
        <position position="163"/>
    </location>
</feature>
<protein>
    <recommendedName>
        <fullName evidence="1">DUF362 domain-containing protein</fullName>
    </recommendedName>
</protein>
<dbReference type="AlphaFoldDB" id="A0A0F9QEK2"/>
<name>A0A0F9QEK2_9ZZZZ</name>
<dbReference type="EMBL" id="LAZR01004110">
    <property type="protein sequence ID" value="KKN11676.1"/>
    <property type="molecule type" value="Genomic_DNA"/>
</dbReference>
<accession>A0A0F9QEK2</accession>
<reference evidence="2" key="1">
    <citation type="journal article" date="2015" name="Nature">
        <title>Complex archaea that bridge the gap between prokaryotes and eukaryotes.</title>
        <authorList>
            <person name="Spang A."/>
            <person name="Saw J.H."/>
            <person name="Jorgensen S.L."/>
            <person name="Zaremba-Niedzwiedzka K."/>
            <person name="Martijn J."/>
            <person name="Lind A.E."/>
            <person name="van Eijk R."/>
            <person name="Schleper C."/>
            <person name="Guy L."/>
            <person name="Ettema T.J."/>
        </authorList>
    </citation>
    <scope>NUCLEOTIDE SEQUENCE</scope>
</reference>
<feature type="domain" description="DUF362" evidence="1">
    <location>
        <begin position="40"/>
        <end position="163"/>
    </location>
</feature>
<dbReference type="Pfam" id="PF04015">
    <property type="entry name" value="DUF362"/>
    <property type="match status" value="1"/>
</dbReference>
<sequence length="163" mass="18109">MKTKVFVIRKDPNETVQDVVVRTLRQIPLKSIVTPSESKILINPNWVNTDHFNTGNVTSTDVLEGIIIYLIDDAEIDAKKITVADGGTFGNSEKFFKLNEIFRLEKYGITIMNLNNDDVVKGIKIPNPLALKTVNIVKTAMEASCIISVPSLKTHSMAYTTLS</sequence>
<evidence type="ECO:0000259" key="1">
    <source>
        <dbReference type="Pfam" id="PF04015"/>
    </source>
</evidence>
<dbReference type="InterPro" id="IPR007160">
    <property type="entry name" value="DUF362"/>
</dbReference>
<proteinExistence type="predicted"/>
<organism evidence="2">
    <name type="scientific">marine sediment metagenome</name>
    <dbReference type="NCBI Taxonomy" id="412755"/>
    <lineage>
        <taxon>unclassified sequences</taxon>
        <taxon>metagenomes</taxon>
        <taxon>ecological metagenomes</taxon>
    </lineage>
</organism>
<comment type="caution">
    <text evidence="2">The sequence shown here is derived from an EMBL/GenBank/DDBJ whole genome shotgun (WGS) entry which is preliminary data.</text>
</comment>